<organism evidence="1">
    <name type="scientific">Salmonella enterica subsp. enterica serovar Panama</name>
    <dbReference type="NCBI Taxonomy" id="29472"/>
    <lineage>
        <taxon>Bacteria</taxon>
        <taxon>Pseudomonadati</taxon>
        <taxon>Pseudomonadota</taxon>
        <taxon>Gammaproteobacteria</taxon>
        <taxon>Enterobacterales</taxon>
        <taxon>Enterobacteriaceae</taxon>
        <taxon>Salmonella</taxon>
    </lineage>
</organism>
<protein>
    <submittedName>
        <fullName evidence="1">Uncharacterized protein</fullName>
    </submittedName>
</protein>
<dbReference type="EMBL" id="AAGTPA010000018">
    <property type="protein sequence ID" value="EBR8434517.1"/>
    <property type="molecule type" value="Genomic_DNA"/>
</dbReference>
<dbReference type="AlphaFoldDB" id="A0A5U8J910"/>
<dbReference type="Proteomes" id="UP000839597">
    <property type="component" value="Unassembled WGS sequence"/>
</dbReference>
<evidence type="ECO:0000313" key="1">
    <source>
        <dbReference type="EMBL" id="EBR8434517.1"/>
    </source>
</evidence>
<name>A0A5U8J910_SALET</name>
<gene>
    <name evidence="1" type="ORF">DOI44_16060</name>
</gene>
<reference evidence="1" key="1">
    <citation type="submission" date="2018-06" db="EMBL/GenBank/DDBJ databases">
        <authorList>
            <person name="Ashton P.M."/>
            <person name="Dallman T."/>
            <person name="Nair S."/>
            <person name="De Pinna E."/>
            <person name="Peters T."/>
            <person name="Grant K."/>
        </authorList>
    </citation>
    <scope>NUCLEOTIDE SEQUENCE [LARGE SCALE GENOMIC DNA]</scope>
    <source>
        <strain evidence="1">449454</strain>
    </source>
</reference>
<proteinExistence type="predicted"/>
<comment type="caution">
    <text evidence="1">The sequence shown here is derived from an EMBL/GenBank/DDBJ whole genome shotgun (WGS) entry which is preliminary data.</text>
</comment>
<accession>A0A5U8J910</accession>
<sequence length="73" mass="8068">MAKGITYKSLTGNHDVTRVIQRAQDVLIEGSYYKTAAPPRPKETPKKGVCSPESLANDALEIIRKMDTYGSAW</sequence>